<dbReference type="RefSeq" id="WP_273937998.1">
    <property type="nucleotide sequence ID" value="NZ_CP097263.1"/>
</dbReference>
<keyword evidence="2" id="KW-1185">Reference proteome</keyword>
<organism evidence="1 2">
    <name type="scientific">Kutzneria chonburiensis</name>
    <dbReference type="NCBI Taxonomy" id="1483604"/>
    <lineage>
        <taxon>Bacteria</taxon>
        <taxon>Bacillati</taxon>
        <taxon>Actinomycetota</taxon>
        <taxon>Actinomycetes</taxon>
        <taxon>Pseudonocardiales</taxon>
        <taxon>Pseudonocardiaceae</taxon>
        <taxon>Kutzneria</taxon>
    </lineage>
</organism>
<evidence type="ECO:0000313" key="2">
    <source>
        <dbReference type="Proteomes" id="UP001589810"/>
    </source>
</evidence>
<protein>
    <recommendedName>
        <fullName evidence="3">Ornithine cyclodeaminase</fullName>
    </recommendedName>
</protein>
<dbReference type="Proteomes" id="UP001589810">
    <property type="component" value="Unassembled WGS sequence"/>
</dbReference>
<evidence type="ECO:0000313" key="1">
    <source>
        <dbReference type="EMBL" id="MFC0548167.1"/>
    </source>
</evidence>
<accession>A0ABV6N6G9</accession>
<sequence length="232" mass="24567">MRLSAEDLRDALDCVDPVEMLIRATDSAATLTHYDTDLVLLDDPGCGLRCVLPETSLRDAYAASMAALAARLLIAPGVAITCVLGGSRLHLSVLARNVKAISHIAVCAGDIDTRLTEYLDLTGIGYSTTTDFHEAARGANLILLTEPAPAFRPCESAVLINATGQPLAALAVDRVVTEDDLPGLVAGEYPGRITRADTVLVELHGRGRLSPQLAADLYWAALASRPTTTAHR</sequence>
<reference evidence="1 2" key="1">
    <citation type="submission" date="2024-09" db="EMBL/GenBank/DDBJ databases">
        <authorList>
            <person name="Sun Q."/>
            <person name="Mori K."/>
        </authorList>
    </citation>
    <scope>NUCLEOTIDE SEQUENCE [LARGE SCALE GENOMIC DNA]</scope>
    <source>
        <strain evidence="1 2">TBRC 1432</strain>
    </source>
</reference>
<evidence type="ECO:0008006" key="3">
    <source>
        <dbReference type="Google" id="ProtNLM"/>
    </source>
</evidence>
<name>A0ABV6N6G9_9PSEU</name>
<proteinExistence type="predicted"/>
<dbReference type="EMBL" id="JBHLUD010000015">
    <property type="protein sequence ID" value="MFC0548167.1"/>
    <property type="molecule type" value="Genomic_DNA"/>
</dbReference>
<gene>
    <name evidence="1" type="ORF">ACFFH7_42135</name>
</gene>
<comment type="caution">
    <text evidence="1">The sequence shown here is derived from an EMBL/GenBank/DDBJ whole genome shotgun (WGS) entry which is preliminary data.</text>
</comment>